<reference evidence="1" key="1">
    <citation type="journal article" date="2016" name="Proc. Natl. Acad. Sci. U.S.A.">
        <title>Lipid metabolic changes in an early divergent fungus govern the establishment of a mutualistic symbiosis with endobacteria.</title>
        <authorList>
            <person name="Lastovetsky O.A."/>
            <person name="Gaspar M.L."/>
            <person name="Mondo S.J."/>
            <person name="LaButti K.M."/>
            <person name="Sandor L."/>
            <person name="Grigoriev I.V."/>
            <person name="Henry S.A."/>
            <person name="Pawlowska T.E."/>
        </authorList>
    </citation>
    <scope>NUCLEOTIDE SEQUENCE [LARGE SCALE GENOMIC DNA]</scope>
    <source>
        <strain evidence="1">ATCC 52814</strain>
    </source>
</reference>
<evidence type="ECO:0000313" key="1">
    <source>
        <dbReference type="EMBL" id="ORE10237.1"/>
    </source>
</evidence>
<accession>A0A1X0RDY4</accession>
<dbReference type="EMBL" id="KV921867">
    <property type="protein sequence ID" value="ORE10237.1"/>
    <property type="molecule type" value="Genomic_DNA"/>
</dbReference>
<protein>
    <submittedName>
        <fullName evidence="1">Uncharacterized protein</fullName>
    </submittedName>
</protein>
<name>A0A1X0RDY4_RHIZD</name>
<organism evidence="1">
    <name type="scientific">Rhizopus microsporus var. microsporus</name>
    <dbReference type="NCBI Taxonomy" id="86635"/>
    <lineage>
        <taxon>Eukaryota</taxon>
        <taxon>Fungi</taxon>
        <taxon>Fungi incertae sedis</taxon>
        <taxon>Mucoromycota</taxon>
        <taxon>Mucoromycotina</taxon>
        <taxon>Mucoromycetes</taxon>
        <taxon>Mucorales</taxon>
        <taxon>Mucorineae</taxon>
        <taxon>Rhizopodaceae</taxon>
        <taxon>Rhizopus</taxon>
    </lineage>
</organism>
<dbReference type="AlphaFoldDB" id="A0A1X0RDY4"/>
<dbReference type="Proteomes" id="UP000242414">
    <property type="component" value="Unassembled WGS sequence"/>
</dbReference>
<sequence>MVVYLVNLGYRWNPTDQSLNYYLYGDLLPTRTSFSYLGVPFRPGASYNINKSLATMNQLAMTGLNPNGLSRLLTTHAQNMCLHRMLGGSCRFSIKVMLQLMKLPNITEHDALLTYLLPRIRLSTSHSQWYTISKTPLWKRCAQYTDILGKRLLKKIRLQYLHDNLEQRRTACSSNLLSLCRPAISLDPILWLLMTRLEISRCIRSLQKQYAIYCFDMHHCLQIPKTTTDHLFLLLNKLPTRKPCSFQTRSFWTIRWLVICATLHELDHLYHEKEPPSPSDPGQKLLKWLFNSS</sequence>
<gene>
    <name evidence="1" type="ORF">BCV72DRAFT_315133</name>
</gene>
<dbReference type="VEuPathDB" id="FungiDB:BCV72DRAFT_315133"/>
<proteinExistence type="predicted"/>